<dbReference type="Proteomes" id="UP000297244">
    <property type="component" value="Unassembled WGS sequence"/>
</dbReference>
<dbReference type="Gene3D" id="1.20.272.10">
    <property type="match status" value="1"/>
</dbReference>
<dbReference type="NCBIfam" id="TIGR01128">
    <property type="entry name" value="holA"/>
    <property type="match status" value="1"/>
</dbReference>
<dbReference type="PANTHER" id="PTHR34388:SF1">
    <property type="entry name" value="DNA POLYMERASE III SUBUNIT DELTA"/>
    <property type="match status" value="1"/>
</dbReference>
<proteinExistence type="inferred from homology"/>
<dbReference type="InterPro" id="IPR008921">
    <property type="entry name" value="DNA_pol3_clamp-load_cplx_C"/>
</dbReference>
<evidence type="ECO:0000256" key="7">
    <source>
        <dbReference type="ARBA" id="ARBA00049244"/>
    </source>
</evidence>
<evidence type="ECO:0000256" key="4">
    <source>
        <dbReference type="ARBA" id="ARBA00022705"/>
    </source>
</evidence>
<name>A0ABY2K5A1_9DEIN</name>
<evidence type="ECO:0000256" key="1">
    <source>
        <dbReference type="ARBA" id="ARBA00012417"/>
    </source>
</evidence>
<comment type="catalytic activity">
    <reaction evidence="7">
        <text>DNA(n) + a 2'-deoxyribonucleoside 5'-triphosphate = DNA(n+1) + diphosphate</text>
        <dbReference type="Rhea" id="RHEA:22508"/>
        <dbReference type="Rhea" id="RHEA-COMP:17339"/>
        <dbReference type="Rhea" id="RHEA-COMP:17340"/>
        <dbReference type="ChEBI" id="CHEBI:33019"/>
        <dbReference type="ChEBI" id="CHEBI:61560"/>
        <dbReference type="ChEBI" id="CHEBI:173112"/>
        <dbReference type="EC" id="2.7.7.7"/>
    </reaction>
</comment>
<evidence type="ECO:0000256" key="3">
    <source>
        <dbReference type="ARBA" id="ARBA00022695"/>
    </source>
</evidence>
<evidence type="ECO:0000313" key="10">
    <source>
        <dbReference type="Proteomes" id="UP000297244"/>
    </source>
</evidence>
<dbReference type="PANTHER" id="PTHR34388">
    <property type="entry name" value="DNA POLYMERASE III SUBUNIT DELTA"/>
    <property type="match status" value="1"/>
</dbReference>
<protein>
    <recommendedName>
        <fullName evidence="1">DNA-directed DNA polymerase</fullName>
        <ecNumber evidence="1">2.7.7.7</ecNumber>
    </recommendedName>
</protein>
<comment type="similarity">
    <text evidence="6">Belongs to the DNA polymerase HolA subunit family.</text>
</comment>
<dbReference type="GO" id="GO:0003887">
    <property type="term" value="F:DNA-directed DNA polymerase activity"/>
    <property type="evidence" value="ECO:0007669"/>
    <property type="project" value="UniProtKB-EC"/>
</dbReference>
<keyword evidence="4" id="KW-0235">DNA replication</keyword>
<organism evidence="9 10">
    <name type="scientific">Thermus tengchongensis</name>
    <dbReference type="NCBI Taxonomy" id="1214928"/>
    <lineage>
        <taxon>Bacteria</taxon>
        <taxon>Thermotogati</taxon>
        <taxon>Deinococcota</taxon>
        <taxon>Deinococci</taxon>
        <taxon>Thermales</taxon>
        <taxon>Thermaceae</taxon>
        <taxon>Thermus</taxon>
    </lineage>
</organism>
<keyword evidence="5" id="KW-0239">DNA-directed DNA polymerase</keyword>
<evidence type="ECO:0000256" key="6">
    <source>
        <dbReference type="ARBA" id="ARBA00034754"/>
    </source>
</evidence>
<reference evidence="9 10" key="1">
    <citation type="submission" date="2019-03" db="EMBL/GenBank/DDBJ databases">
        <title>Thermus tengchongensis species for the arsenic transformation mechanism.</title>
        <authorList>
            <person name="Yuan G.C."/>
        </authorList>
    </citation>
    <scope>NUCLEOTIDE SEQUENCE [LARGE SCALE GENOMIC DNA]</scope>
    <source>
        <strain evidence="9 10">15Y</strain>
    </source>
</reference>
<accession>A0ABY2K5A1</accession>
<dbReference type="InterPro" id="IPR005790">
    <property type="entry name" value="DNA_polIII_delta"/>
</dbReference>
<dbReference type="Pfam" id="PF21694">
    <property type="entry name" value="DNA_pol3_delta_C"/>
    <property type="match status" value="1"/>
</dbReference>
<gene>
    <name evidence="9" type="primary">holA</name>
    <name evidence="9" type="ORF">E0489_08620</name>
</gene>
<feature type="domain" description="DNA polymerase III delta subunit-like C-terminal" evidence="8">
    <location>
        <begin position="181"/>
        <end position="295"/>
    </location>
</feature>
<keyword evidence="10" id="KW-1185">Reference proteome</keyword>
<dbReference type="SUPFAM" id="SSF48019">
    <property type="entry name" value="post-AAA+ oligomerization domain-like"/>
    <property type="match status" value="1"/>
</dbReference>
<dbReference type="InterPro" id="IPR048466">
    <property type="entry name" value="DNA_pol3_delta-like_C"/>
</dbReference>
<dbReference type="InterPro" id="IPR027417">
    <property type="entry name" value="P-loop_NTPase"/>
</dbReference>
<keyword evidence="3 9" id="KW-0548">Nucleotidyltransferase</keyword>
<evidence type="ECO:0000313" key="9">
    <source>
        <dbReference type="EMBL" id="TFU15620.1"/>
    </source>
</evidence>
<sequence>MVIAFTGDPFLAREALLQEARLQGLTRFTEPTPEALAEALRPSLFGGGGAMLDLREVGDGEWKALKPLLEGVPEEVPVLLLDPKPTTARAAFYRTRERRDFPTPKGKDLLRHLENRAKRLGLKLPAGVVQYLASLEGDLGQPGSYLEALERELEKLALLSPPLTLEKVERVVALRPPVSGFDLVRAVLEGDAKEAFRRLKRLREEGEEPLKLLGAFAWQFGLLARAWMLLRENPRPKEEDLARLEAHPYAAKRALELARGLPKQALEASLDALIQAERRAKEGKDPWLALERVVYTLLHLTPAEPA</sequence>
<dbReference type="RefSeq" id="WP_135343590.1">
    <property type="nucleotide sequence ID" value="NZ_ML214249.1"/>
</dbReference>
<evidence type="ECO:0000259" key="8">
    <source>
        <dbReference type="Pfam" id="PF21694"/>
    </source>
</evidence>
<comment type="caution">
    <text evidence="9">The sequence shown here is derived from an EMBL/GenBank/DDBJ whole genome shotgun (WGS) entry which is preliminary data.</text>
</comment>
<dbReference type="EC" id="2.7.7.7" evidence="1"/>
<dbReference type="SUPFAM" id="SSF52540">
    <property type="entry name" value="P-loop containing nucleoside triphosphate hydrolases"/>
    <property type="match status" value="1"/>
</dbReference>
<dbReference type="EMBL" id="SKBL01000014">
    <property type="protein sequence ID" value="TFU15620.1"/>
    <property type="molecule type" value="Genomic_DNA"/>
</dbReference>
<evidence type="ECO:0000256" key="2">
    <source>
        <dbReference type="ARBA" id="ARBA00022679"/>
    </source>
</evidence>
<evidence type="ECO:0000256" key="5">
    <source>
        <dbReference type="ARBA" id="ARBA00022932"/>
    </source>
</evidence>
<keyword evidence="2 9" id="KW-0808">Transferase</keyword>